<proteinExistence type="predicted"/>
<sequence>MREESDRTATKGEIVHGRRSVVLAIAGLVLLGAAAPAMAAEGDGYGGLAGTFTRGPGHPIGSAGVELDDPNGNQVDFTATDAEGKYRFDHVTAGQYKVRYHWPENAEQWYPRQTDPYQAKLVEVTAGADTVVDETALPTGSAEFTVTDEQTQAAVPGACVSASGVGQWANACADSTGTVRFDVLRTGAYQFRVGAAGHLDDVINAEVRADETLKLASKLPQQAKVTVTFTDAATGAPVGRGCVAIVDPTKHSSVSTSDMACTYGSGQVQMDYLWPGKYRFFAVPGDVANGDGVHGSQWVGARGGTGDVDQATWFEVKAGQPTDVRVKFDAAGSITGKVTDAATGAAVSQLCPTVTSAWSGGNQPWGVRCTSTDGRYTIDGVGPYDWRVQFPDETGAHAWTWSGGGSDRLAARPVRVKAGSATTLDAALKPAGKITGKVLGVAPPVQWFSVNAYSSRTGEPAGPDGSVTAEGRYTLAGLATQNVRIEYYHLADGPLEYPRPVSVVTGRETSGIDLRVPANR</sequence>
<gene>
    <name evidence="2" type="ORF">VSH64_06745</name>
</gene>
<dbReference type="Gene3D" id="2.60.40.1120">
    <property type="entry name" value="Carboxypeptidase-like, regulatory domain"/>
    <property type="match status" value="1"/>
</dbReference>
<name>A0ABZ1IE26_9PSEU</name>
<dbReference type="SUPFAM" id="SSF117074">
    <property type="entry name" value="Hypothetical protein PA1324"/>
    <property type="match status" value="1"/>
</dbReference>
<accession>A0ABZ1IE26</accession>
<evidence type="ECO:0000313" key="2">
    <source>
        <dbReference type="EMBL" id="WSE31804.1"/>
    </source>
</evidence>
<keyword evidence="3" id="KW-1185">Reference proteome</keyword>
<dbReference type="Gene3D" id="2.60.40.10">
    <property type="entry name" value="Immunoglobulins"/>
    <property type="match status" value="1"/>
</dbReference>
<feature type="signal peptide" evidence="1">
    <location>
        <begin position="1"/>
        <end position="39"/>
    </location>
</feature>
<protein>
    <submittedName>
        <fullName evidence="2">Carboxypeptidase regulatory-like domain-containing protein</fullName>
    </submittedName>
</protein>
<dbReference type="EMBL" id="CP142149">
    <property type="protein sequence ID" value="WSE31804.1"/>
    <property type="molecule type" value="Genomic_DNA"/>
</dbReference>
<dbReference type="Proteomes" id="UP001330812">
    <property type="component" value="Chromosome"/>
</dbReference>
<dbReference type="SUPFAM" id="SSF49464">
    <property type="entry name" value="Carboxypeptidase regulatory domain-like"/>
    <property type="match status" value="1"/>
</dbReference>
<evidence type="ECO:0000256" key="1">
    <source>
        <dbReference type="SAM" id="SignalP"/>
    </source>
</evidence>
<keyword evidence="1" id="KW-0732">Signal</keyword>
<dbReference type="Pfam" id="PF13620">
    <property type="entry name" value="CarboxypepD_reg"/>
    <property type="match status" value="1"/>
</dbReference>
<dbReference type="RefSeq" id="WP_326834611.1">
    <property type="nucleotide sequence ID" value="NZ_CP142149.1"/>
</dbReference>
<dbReference type="InterPro" id="IPR013783">
    <property type="entry name" value="Ig-like_fold"/>
</dbReference>
<feature type="chain" id="PRO_5047510857" evidence="1">
    <location>
        <begin position="40"/>
        <end position="520"/>
    </location>
</feature>
<reference evidence="2 3" key="1">
    <citation type="journal article" date="2015" name="Int. J. Syst. Evol. Microbiol.">
        <title>Amycolatopsis rhabdoformis sp. nov., an actinomycete isolated from a tropical forest soil.</title>
        <authorList>
            <person name="Souza W.R."/>
            <person name="Silva R.E."/>
            <person name="Goodfellow M."/>
            <person name="Busarakam K."/>
            <person name="Figueiro F.S."/>
            <person name="Ferreira D."/>
            <person name="Rodrigues-Filho E."/>
            <person name="Moraes L.A.B."/>
            <person name="Zucchi T.D."/>
        </authorList>
    </citation>
    <scope>NUCLEOTIDE SEQUENCE [LARGE SCALE GENOMIC DNA]</scope>
    <source>
        <strain evidence="2 3">NCIMB 14900</strain>
    </source>
</reference>
<evidence type="ECO:0000313" key="3">
    <source>
        <dbReference type="Proteomes" id="UP001330812"/>
    </source>
</evidence>
<dbReference type="InterPro" id="IPR008969">
    <property type="entry name" value="CarboxyPept-like_regulatory"/>
</dbReference>
<organism evidence="2 3">
    <name type="scientific">Amycolatopsis rhabdoformis</name>
    <dbReference type="NCBI Taxonomy" id="1448059"/>
    <lineage>
        <taxon>Bacteria</taxon>
        <taxon>Bacillati</taxon>
        <taxon>Actinomycetota</taxon>
        <taxon>Actinomycetes</taxon>
        <taxon>Pseudonocardiales</taxon>
        <taxon>Pseudonocardiaceae</taxon>
        <taxon>Amycolatopsis</taxon>
    </lineage>
</organism>